<dbReference type="PANTHER" id="PTHR48475:SF2">
    <property type="entry name" value="RIBONUCLEASE H"/>
    <property type="match status" value="1"/>
</dbReference>
<dbReference type="GO" id="GO:0003676">
    <property type="term" value="F:nucleic acid binding"/>
    <property type="evidence" value="ECO:0007669"/>
    <property type="project" value="InterPro"/>
</dbReference>
<reference evidence="1" key="1">
    <citation type="submission" date="2020-06" db="EMBL/GenBank/DDBJ databases">
        <authorList>
            <person name="Li T."/>
            <person name="Hu X."/>
            <person name="Zhang T."/>
            <person name="Song X."/>
            <person name="Zhang H."/>
            <person name="Dai N."/>
            <person name="Sheng W."/>
            <person name="Hou X."/>
            <person name="Wei L."/>
        </authorList>
    </citation>
    <scope>NUCLEOTIDE SEQUENCE</scope>
    <source>
        <strain evidence="1">K16</strain>
        <tissue evidence="1">Leaf</tissue>
    </source>
</reference>
<dbReference type="Proteomes" id="UP001289374">
    <property type="component" value="Unassembled WGS sequence"/>
</dbReference>
<evidence type="ECO:0000313" key="1">
    <source>
        <dbReference type="EMBL" id="KAK4383487.1"/>
    </source>
</evidence>
<accession>A0AAE1T8A7</accession>
<dbReference type="InterPro" id="IPR036397">
    <property type="entry name" value="RNaseH_sf"/>
</dbReference>
<dbReference type="Gene3D" id="3.30.420.10">
    <property type="entry name" value="Ribonuclease H-like superfamily/Ribonuclease H"/>
    <property type="match status" value="1"/>
</dbReference>
<dbReference type="EMBL" id="JACGWL010000559">
    <property type="protein sequence ID" value="KAK4383487.1"/>
    <property type="molecule type" value="Genomic_DNA"/>
</dbReference>
<gene>
    <name evidence="1" type="ORF">Sango_2771000</name>
</gene>
<comment type="caution">
    <text evidence="1">The sequence shown here is derived from an EMBL/GenBank/DDBJ whole genome shotgun (WGS) entry which is preliminary data.</text>
</comment>
<reference evidence="1" key="2">
    <citation type="journal article" date="2024" name="Plant">
        <title>Genomic evolution and insights into agronomic trait innovations of Sesamum species.</title>
        <authorList>
            <person name="Miao H."/>
            <person name="Wang L."/>
            <person name="Qu L."/>
            <person name="Liu H."/>
            <person name="Sun Y."/>
            <person name="Le M."/>
            <person name="Wang Q."/>
            <person name="Wei S."/>
            <person name="Zheng Y."/>
            <person name="Lin W."/>
            <person name="Duan Y."/>
            <person name="Cao H."/>
            <person name="Xiong S."/>
            <person name="Wang X."/>
            <person name="Wei L."/>
            <person name="Li C."/>
            <person name="Ma Q."/>
            <person name="Ju M."/>
            <person name="Zhao R."/>
            <person name="Li G."/>
            <person name="Mu C."/>
            <person name="Tian Q."/>
            <person name="Mei H."/>
            <person name="Zhang T."/>
            <person name="Gao T."/>
            <person name="Zhang H."/>
        </authorList>
    </citation>
    <scope>NUCLEOTIDE SEQUENCE</scope>
    <source>
        <strain evidence="1">K16</strain>
    </source>
</reference>
<evidence type="ECO:0008006" key="3">
    <source>
        <dbReference type="Google" id="ProtNLM"/>
    </source>
</evidence>
<protein>
    <recommendedName>
        <fullName evidence="3">Integrase catalytic domain-containing protein</fullName>
    </recommendedName>
</protein>
<name>A0AAE1T8A7_9LAMI</name>
<proteinExistence type="predicted"/>
<evidence type="ECO:0000313" key="2">
    <source>
        <dbReference type="Proteomes" id="UP001289374"/>
    </source>
</evidence>
<dbReference type="InterPro" id="IPR012337">
    <property type="entry name" value="RNaseH-like_sf"/>
</dbReference>
<dbReference type="PANTHER" id="PTHR48475">
    <property type="entry name" value="RIBONUCLEASE H"/>
    <property type="match status" value="1"/>
</dbReference>
<dbReference type="AlphaFoldDB" id="A0AAE1T8A7"/>
<sequence length="250" mass="28170">AGGYLVIWIRRRGRAPIGTSLASLFLENRAHQETMVVLFLDVNMPSAYNLILRRHAQNTFQAVVSTYHMKLKFPVGTQVGKVKECDVFAWLANDLVGIDPRILVHHLNLNPAFLLVKQKKRHFGLAKDKVIQVEGMDIMGPFPISFFFWLLSTSGWKIQDQCVELGIQQRFTTIAYPQANGQVEVTNSILVQGIKVKLEQTGGQWVDALLGVPWSYRTTHRSTTGETSFNLVYGSEAEIPARAELQTFII</sequence>
<keyword evidence="2" id="KW-1185">Reference proteome</keyword>
<organism evidence="1 2">
    <name type="scientific">Sesamum angolense</name>
    <dbReference type="NCBI Taxonomy" id="2727404"/>
    <lineage>
        <taxon>Eukaryota</taxon>
        <taxon>Viridiplantae</taxon>
        <taxon>Streptophyta</taxon>
        <taxon>Embryophyta</taxon>
        <taxon>Tracheophyta</taxon>
        <taxon>Spermatophyta</taxon>
        <taxon>Magnoliopsida</taxon>
        <taxon>eudicotyledons</taxon>
        <taxon>Gunneridae</taxon>
        <taxon>Pentapetalae</taxon>
        <taxon>asterids</taxon>
        <taxon>lamiids</taxon>
        <taxon>Lamiales</taxon>
        <taxon>Pedaliaceae</taxon>
        <taxon>Sesamum</taxon>
    </lineage>
</organism>
<dbReference type="SUPFAM" id="SSF53098">
    <property type="entry name" value="Ribonuclease H-like"/>
    <property type="match status" value="1"/>
</dbReference>
<feature type="non-terminal residue" evidence="1">
    <location>
        <position position="250"/>
    </location>
</feature>